<evidence type="ECO:0000259" key="8">
    <source>
        <dbReference type="PROSITE" id="PS50928"/>
    </source>
</evidence>
<dbReference type="EMBL" id="CP034170">
    <property type="protein sequence ID" value="AZI59312.1"/>
    <property type="molecule type" value="Genomic_DNA"/>
</dbReference>
<reference evidence="9 10" key="2">
    <citation type="submission" date="2018-12" db="EMBL/GenBank/DDBJ databases">
        <title>Nakamurella antarcticus sp. nov., isolated from Antarctica South Shetland Islands soil.</title>
        <authorList>
            <person name="Peng F."/>
        </authorList>
    </citation>
    <scope>NUCLEOTIDE SEQUENCE [LARGE SCALE GENOMIC DNA]</scope>
    <source>
        <strain evidence="9 10">S14-144</strain>
    </source>
</reference>
<gene>
    <name evidence="9" type="ORF">EH165_01085</name>
</gene>
<feature type="transmembrane region" description="Helical" evidence="7">
    <location>
        <begin position="202"/>
        <end position="222"/>
    </location>
</feature>
<keyword evidence="3" id="KW-1003">Cell membrane</keyword>
<evidence type="ECO:0000256" key="6">
    <source>
        <dbReference type="ARBA" id="ARBA00023136"/>
    </source>
</evidence>
<keyword evidence="6 7" id="KW-0472">Membrane</keyword>
<evidence type="ECO:0000313" key="10">
    <source>
        <dbReference type="Proteomes" id="UP000268084"/>
    </source>
</evidence>
<accession>A0A3G8ZPP4</accession>
<feature type="transmembrane region" description="Helical" evidence="7">
    <location>
        <begin position="21"/>
        <end position="48"/>
    </location>
</feature>
<dbReference type="KEGG" id="nak:EH165_01085"/>
<keyword evidence="10" id="KW-1185">Reference proteome</keyword>
<dbReference type="InterPro" id="IPR000515">
    <property type="entry name" value="MetI-like"/>
</dbReference>
<keyword evidence="2 7" id="KW-0813">Transport</keyword>
<keyword evidence="4 7" id="KW-0812">Transmembrane</keyword>
<evidence type="ECO:0000256" key="7">
    <source>
        <dbReference type="RuleBase" id="RU363032"/>
    </source>
</evidence>
<dbReference type="PANTHER" id="PTHR30193">
    <property type="entry name" value="ABC TRANSPORTER PERMEASE PROTEIN"/>
    <property type="match status" value="1"/>
</dbReference>
<evidence type="ECO:0000256" key="5">
    <source>
        <dbReference type="ARBA" id="ARBA00022989"/>
    </source>
</evidence>
<dbReference type="CDD" id="cd06261">
    <property type="entry name" value="TM_PBP2"/>
    <property type="match status" value="1"/>
</dbReference>
<dbReference type="InterPro" id="IPR035906">
    <property type="entry name" value="MetI-like_sf"/>
</dbReference>
<organism evidence="9 10">
    <name type="scientific">Nakamurella antarctica</name>
    <dbReference type="NCBI Taxonomy" id="1902245"/>
    <lineage>
        <taxon>Bacteria</taxon>
        <taxon>Bacillati</taxon>
        <taxon>Actinomycetota</taxon>
        <taxon>Actinomycetes</taxon>
        <taxon>Nakamurellales</taxon>
        <taxon>Nakamurellaceae</taxon>
        <taxon>Nakamurella</taxon>
    </lineage>
</organism>
<comment type="similarity">
    <text evidence="7">Belongs to the binding-protein-dependent transport system permease family.</text>
</comment>
<keyword evidence="5 7" id="KW-1133">Transmembrane helix</keyword>
<sequence length="386" mass="41864">MKPAARKRKAASIRGSQNRTGWLFMAPAAIILVLFLVVPIFGAVWVSLSDWKGKGSPLGAEFVGFKHYEALLSGGGLAQKDLGTSLRNNMFYVILVVPLQTLLALTLAVILNKRRLKGRGFFRTAFYFPSVTSSVAISLVFLFLFTASGAINKILAWLGVNGPNWFADPRGVGHLVLNAWGIVDMNNPPAWMSNGSFMGLDLFQWISGPSVAMCAIIALAVWTTGGTFMLMFLAALQDVPVDVDEAAMVDGATAWQRFRFVTVPALKPTFYLVITLGLIGTWQVFDQIYLMGKGGPAKSTLTPAFLSYQSSFNDGKWGQGTAIAFILFAIIIVMSGIQRFVMRDNKKLPKRKRMVFVETPATSAGVAGATATATTLSKTTPSKDKI</sequence>
<feature type="transmembrane region" description="Helical" evidence="7">
    <location>
        <begin position="90"/>
        <end position="112"/>
    </location>
</feature>
<evidence type="ECO:0000313" key="9">
    <source>
        <dbReference type="EMBL" id="AZI59312.1"/>
    </source>
</evidence>
<evidence type="ECO:0000256" key="2">
    <source>
        <dbReference type="ARBA" id="ARBA00022448"/>
    </source>
</evidence>
<reference evidence="9 10" key="1">
    <citation type="submission" date="2018-11" db="EMBL/GenBank/DDBJ databases">
        <authorList>
            <person name="Da X."/>
        </authorList>
    </citation>
    <scope>NUCLEOTIDE SEQUENCE [LARGE SCALE GENOMIC DNA]</scope>
    <source>
        <strain evidence="9 10">S14-144</strain>
    </source>
</reference>
<feature type="transmembrane region" description="Helical" evidence="7">
    <location>
        <begin position="265"/>
        <end position="285"/>
    </location>
</feature>
<dbReference type="Proteomes" id="UP000268084">
    <property type="component" value="Chromosome"/>
</dbReference>
<feature type="transmembrane region" description="Helical" evidence="7">
    <location>
        <begin position="322"/>
        <end position="342"/>
    </location>
</feature>
<evidence type="ECO:0000256" key="1">
    <source>
        <dbReference type="ARBA" id="ARBA00004651"/>
    </source>
</evidence>
<evidence type="ECO:0000256" key="3">
    <source>
        <dbReference type="ARBA" id="ARBA00022475"/>
    </source>
</evidence>
<dbReference type="OrthoDB" id="9805974at2"/>
<dbReference type="GO" id="GO:0005886">
    <property type="term" value="C:plasma membrane"/>
    <property type="evidence" value="ECO:0007669"/>
    <property type="project" value="UniProtKB-SubCell"/>
</dbReference>
<comment type="subcellular location">
    <subcellularLocation>
        <location evidence="1 7">Cell membrane</location>
        <topology evidence="1 7">Multi-pass membrane protein</topology>
    </subcellularLocation>
</comment>
<proteinExistence type="inferred from homology"/>
<feature type="domain" description="ABC transmembrane type-1" evidence="8">
    <location>
        <begin position="86"/>
        <end position="338"/>
    </location>
</feature>
<dbReference type="PANTHER" id="PTHR30193:SF37">
    <property type="entry name" value="INNER MEMBRANE ABC TRANSPORTER PERMEASE PROTEIN YCJO"/>
    <property type="match status" value="1"/>
</dbReference>
<dbReference type="GO" id="GO:0055085">
    <property type="term" value="P:transmembrane transport"/>
    <property type="evidence" value="ECO:0007669"/>
    <property type="project" value="InterPro"/>
</dbReference>
<dbReference type="SUPFAM" id="SSF161098">
    <property type="entry name" value="MetI-like"/>
    <property type="match status" value="1"/>
</dbReference>
<dbReference type="AlphaFoldDB" id="A0A3G8ZPP4"/>
<dbReference type="PROSITE" id="PS50928">
    <property type="entry name" value="ABC_TM1"/>
    <property type="match status" value="1"/>
</dbReference>
<protein>
    <submittedName>
        <fullName evidence="9">Sugar ABC transporter permease</fullName>
    </submittedName>
</protein>
<dbReference type="Gene3D" id="1.10.3720.10">
    <property type="entry name" value="MetI-like"/>
    <property type="match status" value="2"/>
</dbReference>
<feature type="transmembrane region" description="Helical" evidence="7">
    <location>
        <begin position="124"/>
        <end position="145"/>
    </location>
</feature>
<dbReference type="InterPro" id="IPR051393">
    <property type="entry name" value="ABC_transporter_permease"/>
</dbReference>
<name>A0A3G8ZPP4_9ACTN</name>
<evidence type="ECO:0000256" key="4">
    <source>
        <dbReference type="ARBA" id="ARBA00022692"/>
    </source>
</evidence>
<dbReference type="Pfam" id="PF00528">
    <property type="entry name" value="BPD_transp_1"/>
    <property type="match status" value="1"/>
</dbReference>